<evidence type="ECO:0000259" key="2">
    <source>
        <dbReference type="Pfam" id="PF08336"/>
    </source>
</evidence>
<keyword evidence="1" id="KW-0732">Signal</keyword>
<feature type="chain" id="PRO_5019807157" description="Prolyl 4-hydroxylase N-terminal domain-containing protein" evidence="1">
    <location>
        <begin position="18"/>
        <end position="448"/>
    </location>
</feature>
<dbReference type="OMA" id="QVAAHNY"/>
<dbReference type="STRING" id="7232.A0A484B0Q1"/>
<dbReference type="OrthoDB" id="7848457at2759"/>
<dbReference type="Gene3D" id="6.10.140.1460">
    <property type="match status" value="1"/>
</dbReference>
<dbReference type="KEGG" id="dnv:108660025"/>
<dbReference type="Proteomes" id="UP000295192">
    <property type="component" value="Unassembled WGS sequence"/>
</dbReference>
<dbReference type="Pfam" id="PF08336">
    <property type="entry name" value="P4Ha_N"/>
    <property type="match status" value="1"/>
</dbReference>
<evidence type="ECO:0000256" key="1">
    <source>
        <dbReference type="SAM" id="SignalP"/>
    </source>
</evidence>
<dbReference type="AlphaFoldDB" id="A0A484B0Q1"/>
<feature type="signal peptide" evidence="1">
    <location>
        <begin position="1"/>
        <end position="17"/>
    </location>
</feature>
<protein>
    <recommendedName>
        <fullName evidence="2">Prolyl 4-hydroxylase N-terminal domain-containing protein</fullName>
    </recommendedName>
</protein>
<accession>A0A484B0Q1</accession>
<evidence type="ECO:0000313" key="4">
    <source>
        <dbReference type="Proteomes" id="UP000295192"/>
    </source>
</evidence>
<reference evidence="3 4" key="1">
    <citation type="journal article" date="2019" name="J. Hered.">
        <title>An Improved Genome Assembly for Drosophila navojoa, the Basal Species in the mojavensis Cluster.</title>
        <authorList>
            <person name="Vanderlinde T."/>
            <person name="Dupim E.G."/>
            <person name="Nazario-Yepiz N.O."/>
            <person name="Carvalho A.B."/>
        </authorList>
    </citation>
    <scope>NUCLEOTIDE SEQUENCE [LARGE SCALE GENOMIC DNA]</scope>
    <source>
        <strain evidence="3">Navoj_Jal97</strain>
        <tissue evidence="3">Whole organism</tissue>
    </source>
</reference>
<proteinExistence type="predicted"/>
<name>A0A484B0Q1_DRONA</name>
<feature type="domain" description="Prolyl 4-hydroxylase N-terminal" evidence="2">
    <location>
        <begin position="22"/>
        <end position="145"/>
    </location>
</feature>
<gene>
    <name evidence="3" type="ORF">AWZ03_011158</name>
</gene>
<organism evidence="3 4">
    <name type="scientific">Drosophila navojoa</name>
    <name type="common">Fruit fly</name>
    <dbReference type="NCBI Taxonomy" id="7232"/>
    <lineage>
        <taxon>Eukaryota</taxon>
        <taxon>Metazoa</taxon>
        <taxon>Ecdysozoa</taxon>
        <taxon>Arthropoda</taxon>
        <taxon>Hexapoda</taxon>
        <taxon>Insecta</taxon>
        <taxon>Pterygota</taxon>
        <taxon>Neoptera</taxon>
        <taxon>Endopterygota</taxon>
        <taxon>Diptera</taxon>
        <taxon>Brachycera</taxon>
        <taxon>Muscomorpha</taxon>
        <taxon>Ephydroidea</taxon>
        <taxon>Drosophilidae</taxon>
        <taxon>Drosophila</taxon>
    </lineage>
</organism>
<keyword evidence="4" id="KW-1185">Reference proteome</keyword>
<comment type="caution">
    <text evidence="3">The sequence shown here is derived from an EMBL/GenBank/DDBJ whole genome shotgun (WGS) entry which is preliminary data.</text>
</comment>
<dbReference type="EMBL" id="LSRL02000233">
    <property type="protein sequence ID" value="TDG42437.1"/>
    <property type="molecule type" value="Genomic_DNA"/>
</dbReference>
<evidence type="ECO:0000313" key="3">
    <source>
        <dbReference type="EMBL" id="TDG42437.1"/>
    </source>
</evidence>
<dbReference type="GO" id="GO:0005783">
    <property type="term" value="C:endoplasmic reticulum"/>
    <property type="evidence" value="ECO:0007669"/>
    <property type="project" value="InterPro"/>
</dbReference>
<sequence>MVVILCLLLLLLATVSGESIHVEELNNVLKLERELLHNFRSYVSALEERVNTMKGAIEEYSYLIKYVDRRPDLFMTNPIFGFRLMNHIRYDWQLWQSAMMLPLGSQQIEMQQRLLALVPKDEAHTQAAESLQSLFRFYNYKPAAFLMHRKKYLRLGPWDYYHMGRELFELGQYHEALEWLAVARVNYTASPHNELLGATDELINYMQSKTLKKLRQQSELADESLDEQLELLTAGRTGSTPVEDASVLQQQCRGNYERDLQLICELNTEFTPFMQLAPLRMEELLYDPLVVLNRNGIREREIAHLANAFERCPPSSMLTRIPGVKICSISNNFSPISIRLMERLVDMSAAKLLMDKFFMLEYSPRDAFRLQDLYKFLGVKENVDGTALFFLNDMAMGGAITVAGHELAAFPSRGDALVFFFEDEFRITFCPNVVGKRLVLIQFLTHEE</sequence>
<dbReference type="GO" id="GO:0004656">
    <property type="term" value="F:procollagen-proline 4-dioxygenase activity"/>
    <property type="evidence" value="ECO:0007669"/>
    <property type="project" value="InterPro"/>
</dbReference>
<dbReference type="InterPro" id="IPR013547">
    <property type="entry name" value="P4H_N"/>
</dbReference>